<dbReference type="AlphaFoldDB" id="A0A8J7M0U0"/>
<feature type="signal peptide" evidence="2">
    <location>
        <begin position="1"/>
        <end position="18"/>
    </location>
</feature>
<dbReference type="EMBL" id="JAEMHM010000015">
    <property type="protein sequence ID" value="MBJ6726522.1"/>
    <property type="molecule type" value="Genomic_DNA"/>
</dbReference>
<reference evidence="3" key="1">
    <citation type="submission" date="2020-12" db="EMBL/GenBank/DDBJ databases">
        <title>Geomonas sp. Red875, isolated from river sediment.</title>
        <authorList>
            <person name="Xu Z."/>
            <person name="Zhang Z."/>
            <person name="Masuda Y."/>
            <person name="Itoh H."/>
            <person name="Senoo K."/>
        </authorList>
    </citation>
    <scope>NUCLEOTIDE SEQUENCE</scope>
    <source>
        <strain evidence="3">Red875</strain>
    </source>
</reference>
<dbReference type="Gene3D" id="1.25.40.10">
    <property type="entry name" value="Tetratricopeptide repeat domain"/>
    <property type="match status" value="1"/>
</dbReference>
<dbReference type="Pfam" id="PF13174">
    <property type="entry name" value="TPR_6"/>
    <property type="match status" value="1"/>
</dbReference>
<accession>A0A8J7M0U0</accession>
<gene>
    <name evidence="3" type="ORF">JFN93_17560</name>
</gene>
<keyword evidence="1" id="KW-0175">Coiled coil</keyword>
<proteinExistence type="predicted"/>
<evidence type="ECO:0000256" key="1">
    <source>
        <dbReference type="SAM" id="Coils"/>
    </source>
</evidence>
<feature type="coiled-coil region" evidence="1">
    <location>
        <begin position="144"/>
        <end position="249"/>
    </location>
</feature>
<feature type="chain" id="PRO_5035244343" evidence="2">
    <location>
        <begin position="19"/>
        <end position="877"/>
    </location>
</feature>
<protein>
    <submittedName>
        <fullName evidence="3">Tetratricopeptide repeat protein</fullName>
    </submittedName>
</protein>
<comment type="caution">
    <text evidence="3">The sequence shown here is derived from an EMBL/GenBank/DDBJ whole genome shotgun (WGS) entry which is preliminary data.</text>
</comment>
<evidence type="ECO:0000313" key="3">
    <source>
        <dbReference type="EMBL" id="MBJ6726522.1"/>
    </source>
</evidence>
<keyword evidence="4" id="KW-1185">Reference proteome</keyword>
<dbReference type="InterPro" id="IPR011990">
    <property type="entry name" value="TPR-like_helical_dom_sf"/>
</dbReference>
<dbReference type="SUPFAM" id="SSF48452">
    <property type="entry name" value="TPR-like"/>
    <property type="match status" value="1"/>
</dbReference>
<keyword evidence="2" id="KW-0732">Signal</keyword>
<organism evidence="3 4">
    <name type="scientific">Geomesophilobacter sediminis</name>
    <dbReference type="NCBI Taxonomy" id="2798584"/>
    <lineage>
        <taxon>Bacteria</taxon>
        <taxon>Pseudomonadati</taxon>
        <taxon>Thermodesulfobacteriota</taxon>
        <taxon>Desulfuromonadia</taxon>
        <taxon>Geobacterales</taxon>
        <taxon>Geobacteraceae</taxon>
        <taxon>Geomesophilobacter</taxon>
    </lineage>
</organism>
<dbReference type="PANTHER" id="PTHR10004">
    <property type="entry name" value="OS06G0538200 PROTEIN"/>
    <property type="match status" value="1"/>
</dbReference>
<name>A0A8J7M0U0_9BACT</name>
<evidence type="ECO:0000256" key="2">
    <source>
        <dbReference type="SAM" id="SignalP"/>
    </source>
</evidence>
<dbReference type="PANTHER" id="PTHR10004:SF8">
    <property type="entry name" value="OS06G0538200 PROTEIN"/>
    <property type="match status" value="1"/>
</dbReference>
<dbReference type="Proteomes" id="UP000636888">
    <property type="component" value="Unassembled WGS sequence"/>
</dbReference>
<evidence type="ECO:0000313" key="4">
    <source>
        <dbReference type="Proteomes" id="UP000636888"/>
    </source>
</evidence>
<dbReference type="InterPro" id="IPR019734">
    <property type="entry name" value="TPR_rpt"/>
</dbReference>
<sequence>MPALFLLVALALPAPSFAIDSDDSQVFISGFNAYQRKDYQSAIHSMSDLLKKYPDTPLRDMGLFWLARSHYKAGNKQEAAKYMSQFLKEYPDSPLKGTVEEELLTLADRYQKGLPLEEVAKAQKSPEQIAAEKAAAEKALAEKAAAVKAAAEKAAAERAAAERAAAEKAAAERVAAEKAAAEKAAAQRAAEEKAAAERAAAEKAAAEKAAAEHAAAVQAAAEKAAVRRAAEEKAAADKAAAEKAAAEAAAADKAVAETAAAEKAAAAAVAAEKAAAEKAAADKVAAEKAAAAKVAAEKATAEKAAAARLAQAAPKTKKGRKESKKAAAAMRANAVAAYKEVIDKYPGTTAAVTAKAKLKALGVEYPEVAKPAPAVAAAPAAPAAAPAAGQAGTSQVLNLEIAQFSDMDVQVGPIPEMEEAGKRFTIPVEVTNLGNGTDSFYLESGFPPEYDVHFAAAANPDVPINATPNLSPGDKFRGNMVGTVPRANIDGQKNSFPIKVVSNLNRDASQSREIKLVTSAPLLRAVVKTDKTKLLPGEKIAYRVDLLNIGSAPARGVTVRLNYPPEYEPVDYLPAGFKIENRAAMVLDGMQLKSGESTVLNVTFQLKEEALAQQELFVRADVINNDLDKKDSFLSATSVVQSVSSVTAKTTADKLVVIPGQVVSVPLIVTNTGNMRQLYSIRSEIPRNVTFTFFQDLNRDGKKQPNEPIINHVGPLTPKEESYVVLEIATPASENDGASTPVSVVFEPENSEGRAAVVGLQLIYSRPVLEMTMAARGGRLKPGEVSSLEINCVNRGSNLAKSVVMTSVFPAQLELLAADPSFAVSNDGKFSWRFDELGSGERRSIKVSYRVKPGIAVGTNLQMKNSLSYQDLLGNRY</sequence>